<gene>
    <name evidence="1" type="ORF">B0A55_12412</name>
</gene>
<evidence type="ECO:0000313" key="1">
    <source>
        <dbReference type="EMBL" id="TKA62287.1"/>
    </source>
</evidence>
<dbReference type="InterPro" id="IPR021858">
    <property type="entry name" value="Fun_TF"/>
</dbReference>
<dbReference type="Proteomes" id="UP000309340">
    <property type="component" value="Unassembled WGS sequence"/>
</dbReference>
<proteinExistence type="predicted"/>
<dbReference type="PANTHER" id="PTHR38791">
    <property type="entry name" value="ZN(II)2CYS6 TRANSCRIPTION FACTOR (EUROFUNG)-RELATED-RELATED"/>
    <property type="match status" value="1"/>
</dbReference>
<dbReference type="AlphaFoldDB" id="A0A4U0WI34"/>
<organism evidence="1 2">
    <name type="scientific">Friedmanniomyces simplex</name>
    <dbReference type="NCBI Taxonomy" id="329884"/>
    <lineage>
        <taxon>Eukaryota</taxon>
        <taxon>Fungi</taxon>
        <taxon>Dikarya</taxon>
        <taxon>Ascomycota</taxon>
        <taxon>Pezizomycotina</taxon>
        <taxon>Dothideomycetes</taxon>
        <taxon>Dothideomycetidae</taxon>
        <taxon>Mycosphaerellales</taxon>
        <taxon>Teratosphaeriaceae</taxon>
        <taxon>Friedmanniomyces</taxon>
    </lineage>
</organism>
<evidence type="ECO:0008006" key="3">
    <source>
        <dbReference type="Google" id="ProtNLM"/>
    </source>
</evidence>
<dbReference type="EMBL" id="NAJQ01001099">
    <property type="protein sequence ID" value="TKA62287.1"/>
    <property type="molecule type" value="Genomic_DNA"/>
</dbReference>
<protein>
    <recommendedName>
        <fullName evidence="3">Transcription factor domain-containing protein</fullName>
    </recommendedName>
</protein>
<keyword evidence="2" id="KW-1185">Reference proteome</keyword>
<name>A0A4U0WI34_9PEZI</name>
<evidence type="ECO:0000313" key="2">
    <source>
        <dbReference type="Proteomes" id="UP000309340"/>
    </source>
</evidence>
<dbReference type="STRING" id="329884.A0A4U0WI34"/>
<dbReference type="InterPro" id="IPR053175">
    <property type="entry name" value="DHMBA_Reg_Transcription_Factor"/>
</dbReference>
<sequence length="440" mass="48949">MSISINERLEDGIATGRLLVGQLYYPGKQATHQTDRKKLGVSRVSQAGDPILYRPATDWEEIAICQFLEAFVYPDQSPPVIAFQYLSFLPDLYGKSFDRSCLTEAITAVAFARLANLQQANTDLSLRARKAYASALSLVNRSMSVPEQRKSDEVLATLCLLAKYELIAGDATDRLFQSHERGQAALIGERHHVEWLRSDVGVGLFRLVYIRHLLNCVATGERPSVNLGQNACELAFPEPCVRKLMGLTYRIAALRYNAAQLVCEFDSPNQTDQLAEDAVKLDAAMTELLRELPAGMRYYTIDDHAQGFDRGYSPPLINIFQDLQHASFWHVFFYGLLHVQQTLLQYASYPNTLSIADLRMRLLSNVDDICASVPYALNEDCSSAFITTKGGGAVAAHYLTWLLTAASSIQIVPAAQKEWMAGRLSYIGFAHGIKEALMHA</sequence>
<dbReference type="OrthoDB" id="4491390at2759"/>
<dbReference type="Pfam" id="PF11951">
    <property type="entry name" value="Fungal_trans_2"/>
    <property type="match status" value="1"/>
</dbReference>
<reference evidence="1 2" key="1">
    <citation type="submission" date="2017-03" db="EMBL/GenBank/DDBJ databases">
        <title>Genomes of endolithic fungi from Antarctica.</title>
        <authorList>
            <person name="Coleine C."/>
            <person name="Masonjones S."/>
            <person name="Stajich J.E."/>
        </authorList>
    </citation>
    <scope>NUCLEOTIDE SEQUENCE [LARGE SCALE GENOMIC DNA]</scope>
    <source>
        <strain evidence="1 2">CCFEE 5184</strain>
    </source>
</reference>
<accession>A0A4U0WI34</accession>
<comment type="caution">
    <text evidence="1">The sequence shown here is derived from an EMBL/GenBank/DDBJ whole genome shotgun (WGS) entry which is preliminary data.</text>
</comment>